<reference evidence="2" key="2">
    <citation type="journal article" date="2014" name="Int. J. Syst. Evol. Microbiol.">
        <title>Complete genome sequence of Corynebacterium casei LMG S-19264T (=DSM 44701T), isolated from a smear-ripened cheese.</title>
        <authorList>
            <consortium name="US DOE Joint Genome Institute (JGI-PGF)"/>
            <person name="Walter F."/>
            <person name="Albersmeier A."/>
            <person name="Kalinowski J."/>
            <person name="Ruckert C."/>
        </authorList>
    </citation>
    <scope>NUCLEOTIDE SEQUENCE</scope>
    <source>
        <strain evidence="2">CGMCC 1.8885</strain>
    </source>
</reference>
<dbReference type="EMBL" id="BMMA01000013">
    <property type="protein sequence ID" value="GGI83067.1"/>
    <property type="molecule type" value="Genomic_DNA"/>
</dbReference>
<evidence type="ECO:0000313" key="2">
    <source>
        <dbReference type="EMBL" id="GGI83067.1"/>
    </source>
</evidence>
<keyword evidence="1" id="KW-0732">Signal</keyword>
<comment type="caution">
    <text evidence="2">The sequence shown here is derived from an EMBL/GenBank/DDBJ whole genome shotgun (WGS) entry which is preliminary data.</text>
</comment>
<dbReference type="PROSITE" id="PS51257">
    <property type="entry name" value="PROKAR_LIPOPROTEIN"/>
    <property type="match status" value="1"/>
</dbReference>
<dbReference type="GeneID" id="59165975"/>
<evidence type="ECO:0000256" key="1">
    <source>
        <dbReference type="SAM" id="SignalP"/>
    </source>
</evidence>
<reference evidence="3" key="1">
    <citation type="journal article" date="2014" name="Int. J. Syst. Evol. Microbiol.">
        <title>Complete genome of a new Firmicutes species belonging to the dominant human colonic microbiota ('Ruminococcus bicirculans') reveals two chromosomes and a selective capacity to utilize plant glucans.</title>
        <authorList>
            <consortium name="NISC Comparative Sequencing Program"/>
            <person name="Wegmann U."/>
            <person name="Louis P."/>
            <person name="Goesmann A."/>
            <person name="Henrissat B."/>
            <person name="Duncan S.H."/>
            <person name="Flint H.J."/>
        </authorList>
    </citation>
    <scope>NUCLEOTIDE SEQUENCE</scope>
    <source>
        <strain evidence="3">CGMCC 1.8884</strain>
    </source>
</reference>
<evidence type="ECO:0000313" key="5">
    <source>
        <dbReference type="Proteomes" id="UP000652720"/>
    </source>
</evidence>
<dbReference type="EMBL" id="BMLZ01000011">
    <property type="protein sequence ID" value="GGP29532.1"/>
    <property type="molecule type" value="Genomic_DNA"/>
</dbReference>
<gene>
    <name evidence="3" type="ORF">GCM10008021_11830</name>
    <name evidence="2" type="ORF">GCM10010914_16650</name>
</gene>
<reference evidence="4" key="3">
    <citation type="journal article" date="2019" name="Int. J. Syst. Evol. Microbiol.">
        <title>The Global Catalogue of Microorganisms (GCM) 10K type strain sequencing project: providing services to taxonomists for standard genome sequencing and annotation.</title>
        <authorList>
            <consortium name="The Broad Institute Genomics Platform"/>
            <consortium name="The Broad Institute Genome Sequencing Center for Infectious Disease"/>
            <person name="Wu L."/>
            <person name="Ma J."/>
        </authorList>
    </citation>
    <scope>NUCLEOTIDE SEQUENCE [LARGE SCALE GENOMIC DNA]</scope>
    <source>
        <strain evidence="4">CGMCC 1.8884</strain>
    </source>
</reference>
<dbReference type="Proteomes" id="UP000630135">
    <property type="component" value="Unassembled WGS sequence"/>
</dbReference>
<reference evidence="2" key="4">
    <citation type="submission" date="2023-08" db="EMBL/GenBank/DDBJ databases">
        <authorList>
            <person name="Sun Q."/>
            <person name="Zhou Y."/>
        </authorList>
    </citation>
    <scope>NUCLEOTIDE SEQUENCE</scope>
    <source>
        <strain evidence="3">CGMCC 1.8884</strain>
        <strain evidence="2">CGMCC 1.8885</strain>
    </source>
</reference>
<evidence type="ECO:0000313" key="4">
    <source>
        <dbReference type="Proteomes" id="UP000630135"/>
    </source>
</evidence>
<dbReference type="AlphaFoldDB" id="A0AAV4K552"/>
<protein>
    <recommendedName>
        <fullName evidence="6">Lipoprotein</fullName>
    </recommendedName>
</protein>
<proteinExistence type="predicted"/>
<evidence type="ECO:0000313" key="3">
    <source>
        <dbReference type="EMBL" id="GGP29532.1"/>
    </source>
</evidence>
<accession>A0AAV4K552</accession>
<dbReference type="RefSeq" id="WP_017872073.1">
    <property type="nucleotide sequence ID" value="NZ_BMLZ01000011.1"/>
</dbReference>
<dbReference type="Proteomes" id="UP000652720">
    <property type="component" value="Unassembled WGS sequence"/>
</dbReference>
<keyword evidence="4" id="KW-1185">Reference proteome</keyword>
<organism evidence="2 5">
    <name type="scientific">Deinococcus wulumuqiensis</name>
    <dbReference type="NCBI Taxonomy" id="980427"/>
    <lineage>
        <taxon>Bacteria</taxon>
        <taxon>Thermotogati</taxon>
        <taxon>Deinococcota</taxon>
        <taxon>Deinococci</taxon>
        <taxon>Deinococcales</taxon>
        <taxon>Deinococcaceae</taxon>
        <taxon>Deinococcus</taxon>
    </lineage>
</organism>
<feature type="signal peptide" evidence="1">
    <location>
        <begin position="1"/>
        <end position="23"/>
    </location>
</feature>
<sequence length="126" mass="13113">MKNLLLPALALALTACTPTLQNASAWVSPSAVELRRGARTEVSLIFVDRAGRNGMYSVPAYPKTAGGVTVALIGSGMVNGNSGTIRYRVSAAHSAELGKHTFDLTLTGEGGQLTQTLTVNVLPYAP</sequence>
<feature type="chain" id="PRO_5043786244" description="Lipoprotein" evidence="1">
    <location>
        <begin position="24"/>
        <end position="126"/>
    </location>
</feature>
<evidence type="ECO:0008006" key="6">
    <source>
        <dbReference type="Google" id="ProtNLM"/>
    </source>
</evidence>
<name>A0AAV4K552_9DEIO</name>